<feature type="compositionally biased region" description="Polar residues" evidence="1">
    <location>
        <begin position="138"/>
        <end position="153"/>
    </location>
</feature>
<accession>A0AAD4W9B7</accession>
<evidence type="ECO:0000256" key="1">
    <source>
        <dbReference type="SAM" id="MobiDB-lite"/>
    </source>
</evidence>
<name>A0AAD4W9B7_PRUDU</name>
<gene>
    <name evidence="2" type="ORF">L3X38_018223</name>
</gene>
<organism evidence="2 3">
    <name type="scientific">Prunus dulcis</name>
    <name type="common">Almond</name>
    <name type="synonym">Amygdalus dulcis</name>
    <dbReference type="NCBI Taxonomy" id="3755"/>
    <lineage>
        <taxon>Eukaryota</taxon>
        <taxon>Viridiplantae</taxon>
        <taxon>Streptophyta</taxon>
        <taxon>Embryophyta</taxon>
        <taxon>Tracheophyta</taxon>
        <taxon>Spermatophyta</taxon>
        <taxon>Magnoliopsida</taxon>
        <taxon>eudicotyledons</taxon>
        <taxon>Gunneridae</taxon>
        <taxon>Pentapetalae</taxon>
        <taxon>rosids</taxon>
        <taxon>fabids</taxon>
        <taxon>Rosales</taxon>
        <taxon>Rosaceae</taxon>
        <taxon>Amygdaloideae</taxon>
        <taxon>Amygdaleae</taxon>
        <taxon>Prunus</taxon>
    </lineage>
</organism>
<sequence>MSYARRLDHHTPEHPTPWVMTLNTIQSLSIRRNIQRRIWKVSHMPETDNLFFPHAGTSNAACGKSNNCGRYLHSVIIQLLSTTPHNQVLPQHTSTTQLHQPRPCAATPTGSARVCKVNSGDGKTPPRAHPSYPRFYSRSGSLHSTTGRSNSGGNWREFHFEIRPKPRFSNRFSRQQIGPNLCNSQLELEKWMRNHTSPVGISGRRREIEYLKIQTKTDLKFVFSGDLAAADGWRWTRERRRGLVGRFGPGLEAGLGL</sequence>
<reference evidence="2 3" key="1">
    <citation type="journal article" date="2022" name="G3 (Bethesda)">
        <title>Whole-genome sequence and methylome profiling of the almond [Prunus dulcis (Mill.) D.A. Webb] cultivar 'Nonpareil'.</title>
        <authorList>
            <person name="D'Amico-Willman K.M."/>
            <person name="Ouma W.Z."/>
            <person name="Meulia T."/>
            <person name="Sideli G.M."/>
            <person name="Gradziel T.M."/>
            <person name="Fresnedo-Ramirez J."/>
        </authorList>
    </citation>
    <scope>NUCLEOTIDE SEQUENCE [LARGE SCALE GENOMIC DNA]</scope>
    <source>
        <strain evidence="2">Clone GOH B32 T37-40</strain>
    </source>
</reference>
<proteinExistence type="predicted"/>
<dbReference type="EMBL" id="JAJFAZ020000003">
    <property type="protein sequence ID" value="KAI5338951.1"/>
    <property type="molecule type" value="Genomic_DNA"/>
</dbReference>
<evidence type="ECO:0000313" key="2">
    <source>
        <dbReference type="EMBL" id="KAI5338951.1"/>
    </source>
</evidence>
<dbReference type="Proteomes" id="UP001054821">
    <property type="component" value="Chromosome 3"/>
</dbReference>
<keyword evidence="3" id="KW-1185">Reference proteome</keyword>
<feature type="region of interest" description="Disordered" evidence="1">
    <location>
        <begin position="93"/>
        <end position="154"/>
    </location>
</feature>
<dbReference type="AlphaFoldDB" id="A0AAD4W9B7"/>
<protein>
    <submittedName>
        <fullName evidence="2">Uncharacterized protein</fullName>
    </submittedName>
</protein>
<comment type="caution">
    <text evidence="2">The sequence shown here is derived from an EMBL/GenBank/DDBJ whole genome shotgun (WGS) entry which is preliminary data.</text>
</comment>
<evidence type="ECO:0000313" key="3">
    <source>
        <dbReference type="Proteomes" id="UP001054821"/>
    </source>
</evidence>